<evidence type="ECO:0000313" key="11">
    <source>
        <dbReference type="EMBL" id="KAJ7366012.1"/>
    </source>
</evidence>
<dbReference type="CDD" id="cd18026">
    <property type="entry name" value="DEXHc_POLQ-like"/>
    <property type="match status" value="1"/>
</dbReference>
<dbReference type="AlphaFoldDB" id="A0A9X0CMG2"/>
<keyword evidence="3" id="KW-0227">DNA damage</keyword>
<dbReference type="GO" id="GO:0016787">
    <property type="term" value="F:hydrolase activity"/>
    <property type="evidence" value="ECO:0007669"/>
    <property type="project" value="UniProtKB-KW"/>
</dbReference>
<protein>
    <recommendedName>
        <fullName evidence="10">Helicase ATP-binding domain-containing protein</fullName>
    </recommendedName>
</protein>
<keyword evidence="12" id="KW-1185">Reference proteome</keyword>
<evidence type="ECO:0000256" key="5">
    <source>
        <dbReference type="ARBA" id="ARBA00022806"/>
    </source>
</evidence>
<evidence type="ECO:0000256" key="1">
    <source>
        <dbReference type="ARBA" id="ARBA00004123"/>
    </source>
</evidence>
<keyword evidence="6" id="KW-0067">ATP-binding</keyword>
<keyword evidence="7" id="KW-0234">DNA repair</keyword>
<dbReference type="GO" id="GO:0004386">
    <property type="term" value="F:helicase activity"/>
    <property type="evidence" value="ECO:0007669"/>
    <property type="project" value="UniProtKB-KW"/>
</dbReference>
<gene>
    <name evidence="11" type="ORF">OS493_002754</name>
</gene>
<feature type="compositionally biased region" description="Polar residues" evidence="9">
    <location>
        <begin position="89"/>
        <end position="101"/>
    </location>
</feature>
<evidence type="ECO:0000256" key="8">
    <source>
        <dbReference type="ARBA" id="ARBA00023242"/>
    </source>
</evidence>
<feature type="region of interest" description="Disordered" evidence="9">
    <location>
        <begin position="82"/>
        <end position="101"/>
    </location>
</feature>
<evidence type="ECO:0000259" key="10">
    <source>
        <dbReference type="PROSITE" id="PS51192"/>
    </source>
</evidence>
<dbReference type="PANTHER" id="PTHR47961">
    <property type="entry name" value="DNA POLYMERASE THETA, PUTATIVE (AFU_ORTHOLOGUE AFUA_1G05260)-RELATED"/>
    <property type="match status" value="1"/>
</dbReference>
<evidence type="ECO:0000256" key="6">
    <source>
        <dbReference type="ARBA" id="ARBA00022840"/>
    </source>
</evidence>
<dbReference type="SUPFAM" id="SSF52540">
    <property type="entry name" value="P-loop containing nucleoside triphosphate hydrolases"/>
    <property type="match status" value="1"/>
</dbReference>
<dbReference type="InterPro" id="IPR050474">
    <property type="entry name" value="Hel308_SKI2-like"/>
</dbReference>
<name>A0A9X0CMG2_9CNID</name>
<dbReference type="EMBL" id="MU827302">
    <property type="protein sequence ID" value="KAJ7366012.1"/>
    <property type="molecule type" value="Genomic_DNA"/>
</dbReference>
<dbReference type="InterPro" id="IPR014001">
    <property type="entry name" value="Helicase_ATP-bd"/>
</dbReference>
<keyword evidence="2" id="KW-0547">Nucleotide-binding</keyword>
<dbReference type="InterPro" id="IPR011545">
    <property type="entry name" value="DEAD/DEAH_box_helicase_dom"/>
</dbReference>
<dbReference type="GO" id="GO:0006281">
    <property type="term" value="P:DNA repair"/>
    <property type="evidence" value="ECO:0007669"/>
    <property type="project" value="UniProtKB-KW"/>
</dbReference>
<reference evidence="11" key="1">
    <citation type="submission" date="2023-01" db="EMBL/GenBank/DDBJ databases">
        <title>Genome assembly of the deep-sea coral Lophelia pertusa.</title>
        <authorList>
            <person name="Herrera S."/>
            <person name="Cordes E."/>
        </authorList>
    </citation>
    <scope>NUCLEOTIDE SEQUENCE</scope>
    <source>
        <strain evidence="11">USNM1676648</strain>
        <tissue evidence="11">Polyp</tissue>
    </source>
</reference>
<dbReference type="GO" id="GO:0003676">
    <property type="term" value="F:nucleic acid binding"/>
    <property type="evidence" value="ECO:0007669"/>
    <property type="project" value="InterPro"/>
</dbReference>
<evidence type="ECO:0000256" key="3">
    <source>
        <dbReference type="ARBA" id="ARBA00022763"/>
    </source>
</evidence>
<dbReference type="Gene3D" id="3.40.50.300">
    <property type="entry name" value="P-loop containing nucleotide triphosphate hydrolases"/>
    <property type="match status" value="1"/>
</dbReference>
<evidence type="ECO:0000256" key="7">
    <source>
        <dbReference type="ARBA" id="ARBA00023204"/>
    </source>
</evidence>
<evidence type="ECO:0000256" key="2">
    <source>
        <dbReference type="ARBA" id="ARBA00022741"/>
    </source>
</evidence>
<keyword evidence="8" id="KW-0539">Nucleus</keyword>
<evidence type="ECO:0000313" key="12">
    <source>
        <dbReference type="Proteomes" id="UP001163046"/>
    </source>
</evidence>
<keyword evidence="4" id="KW-0378">Hydrolase</keyword>
<evidence type="ECO:0000256" key="9">
    <source>
        <dbReference type="SAM" id="MobiDB-lite"/>
    </source>
</evidence>
<dbReference type="Proteomes" id="UP001163046">
    <property type="component" value="Unassembled WGS sequence"/>
</dbReference>
<dbReference type="PANTHER" id="PTHR47961:SF6">
    <property type="entry name" value="DNA-DIRECTED DNA POLYMERASE"/>
    <property type="match status" value="1"/>
</dbReference>
<keyword evidence="5" id="KW-0347">Helicase</keyword>
<feature type="domain" description="Helicase ATP-binding" evidence="10">
    <location>
        <begin position="249"/>
        <end position="383"/>
    </location>
</feature>
<comment type="caution">
    <text evidence="11">The sequence shown here is derived from an EMBL/GenBank/DDBJ whole genome shotgun (WGS) entry which is preliminary data.</text>
</comment>
<accession>A0A9X0CMG2</accession>
<dbReference type="OrthoDB" id="2320933at2759"/>
<proteinExistence type="predicted"/>
<dbReference type="GO" id="GO:0005634">
    <property type="term" value="C:nucleus"/>
    <property type="evidence" value="ECO:0007669"/>
    <property type="project" value="UniProtKB-SubCell"/>
</dbReference>
<sequence>MRRLSQTWKQKRTSDRNQHVFKQRITNVHELKNDKDNQSSSKVNQYVATAPSPSASFNLSFGFEFDAADLSQVDKMVEQHFHCDPSPQSPLTSSKDTLQGNVTPKLAGQAFTPQLGGDKRSGSVINKFGRERISTPIEDSEHMALFSSTHSPVFSPVTGAFQQFENSHNRSQATCIRRSFEHPTGHASRCHLSSGLSETRSRSVLDLDVSSSGNPLELSSWGLPPEVLRKYNELGITHMFEWQAECLRTGKVLTGGNLVYSAPTSAGKTMVAELLMLKRVLETKRKALFILPFISVAREKMFYLQRLYQEAGVRVEGYMGSHAPPGGFVSVDIAVCTIEKANSLLNRLLEENKALSSLGIVVVDEMHMIGDSHRGYLLELFLTKIRYIAGCNGQNDRNQNEGEQSNLY</sequence>
<evidence type="ECO:0000256" key="4">
    <source>
        <dbReference type="ARBA" id="ARBA00022801"/>
    </source>
</evidence>
<dbReference type="FunFam" id="3.40.50.300:FF:000813">
    <property type="entry name" value="helicase POLQ-like isoform X1"/>
    <property type="match status" value="1"/>
</dbReference>
<dbReference type="GO" id="GO:0005524">
    <property type="term" value="F:ATP binding"/>
    <property type="evidence" value="ECO:0007669"/>
    <property type="project" value="UniProtKB-KW"/>
</dbReference>
<dbReference type="PROSITE" id="PS51192">
    <property type="entry name" value="HELICASE_ATP_BIND_1"/>
    <property type="match status" value="1"/>
</dbReference>
<dbReference type="InterPro" id="IPR027417">
    <property type="entry name" value="P-loop_NTPase"/>
</dbReference>
<comment type="subcellular location">
    <subcellularLocation>
        <location evidence="1">Nucleus</location>
    </subcellularLocation>
</comment>
<dbReference type="Pfam" id="PF00270">
    <property type="entry name" value="DEAD"/>
    <property type="match status" value="1"/>
</dbReference>
<organism evidence="11 12">
    <name type="scientific">Desmophyllum pertusum</name>
    <dbReference type="NCBI Taxonomy" id="174260"/>
    <lineage>
        <taxon>Eukaryota</taxon>
        <taxon>Metazoa</taxon>
        <taxon>Cnidaria</taxon>
        <taxon>Anthozoa</taxon>
        <taxon>Hexacorallia</taxon>
        <taxon>Scleractinia</taxon>
        <taxon>Caryophylliina</taxon>
        <taxon>Caryophylliidae</taxon>
        <taxon>Desmophyllum</taxon>
    </lineage>
</organism>
<dbReference type="SMART" id="SM00487">
    <property type="entry name" value="DEXDc"/>
    <property type="match status" value="1"/>
</dbReference>